<protein>
    <recommendedName>
        <fullName evidence="4">HD-GYP domain-containing protein</fullName>
    </recommendedName>
</protein>
<evidence type="ECO:0000313" key="3">
    <source>
        <dbReference type="Proteomes" id="UP001177160"/>
    </source>
</evidence>
<evidence type="ECO:0000313" key="2">
    <source>
        <dbReference type="EMBL" id="MCV2232419.1"/>
    </source>
</evidence>
<gene>
    <name evidence="2" type="ORF">N7548_06230</name>
</gene>
<feature type="transmembrane region" description="Helical" evidence="1">
    <location>
        <begin position="127"/>
        <end position="143"/>
    </location>
</feature>
<evidence type="ECO:0008006" key="4">
    <source>
        <dbReference type="Google" id="ProtNLM"/>
    </source>
</evidence>
<dbReference type="Gene3D" id="1.10.3210.10">
    <property type="entry name" value="Hypothetical protein af1432"/>
    <property type="match status" value="1"/>
</dbReference>
<keyword evidence="1" id="KW-1133">Transmembrane helix</keyword>
<proteinExistence type="predicted"/>
<dbReference type="Proteomes" id="UP001177160">
    <property type="component" value="Unassembled WGS sequence"/>
</dbReference>
<name>A0ABT2Y6Q4_9MOLU</name>
<comment type="caution">
    <text evidence="2">The sequence shown here is derived from an EMBL/GenBank/DDBJ whole genome shotgun (WGS) entry which is preliminary data.</text>
</comment>
<keyword evidence="1" id="KW-0472">Membrane</keyword>
<sequence length="425" mass="50128">MKKDKFKHLTKHFFSRLFGFEENIDITDDVMVLHRRNIVIKNIIFLSNIVYSIILFFIAAVNNEPSDWLFSALSFPFTFFLNNVINRLIFGERHDKTKQEVAMYVEAIYMFISAILIYARLYGNFETAAYILIYYAVVVISLYQSRRLIMWTFQGMVAGITFIHFVWTYKLTEQYEGLGILEFLKQFLPTKEAQDFYLRIVLFTIFMLVIYSIVSMGAYMQEERKNELMKRREVQSDFTNIVTDLYAVVLSSKRAFLDRQHIDLVSKMSSRLGAYYGLNNKQVEYIEQYAVIHMRAHEIEDLVQKGIESEDYDNLKKKTSLGTMIAKRFQLAQKAEDIARAHIEGVANDKFVTEMRAIQPAIESQVILLADLYVTMRSSKSYKRPYPNAAVIQLFEKSFYVYFESTLVERFLKFKTDFEKIYNEY</sequence>
<feature type="transmembrane region" description="Helical" evidence="1">
    <location>
        <begin position="196"/>
        <end position="220"/>
    </location>
</feature>
<evidence type="ECO:0000256" key="1">
    <source>
        <dbReference type="SAM" id="Phobius"/>
    </source>
</evidence>
<reference evidence="2" key="1">
    <citation type="submission" date="2022-09" db="EMBL/GenBank/DDBJ databases">
        <title>Novel Mycoplasma species identified in domestic and wild animals.</title>
        <authorList>
            <person name="Volokhov D.V."/>
            <person name="Furtak V.A."/>
            <person name="Zagorodnyaya T.A."/>
        </authorList>
    </citation>
    <scope>NUCLEOTIDE SEQUENCE</scope>
    <source>
        <strain evidence="2">Oakley</strain>
    </source>
</reference>
<feature type="transmembrane region" description="Helical" evidence="1">
    <location>
        <begin position="68"/>
        <end position="89"/>
    </location>
</feature>
<keyword evidence="3" id="KW-1185">Reference proteome</keyword>
<dbReference type="EMBL" id="JAOVQM010000004">
    <property type="protein sequence ID" value="MCV2232419.1"/>
    <property type="molecule type" value="Genomic_DNA"/>
</dbReference>
<keyword evidence="1" id="KW-0812">Transmembrane</keyword>
<dbReference type="SUPFAM" id="SSF109604">
    <property type="entry name" value="HD-domain/PDEase-like"/>
    <property type="match status" value="1"/>
</dbReference>
<feature type="transmembrane region" description="Helical" evidence="1">
    <location>
        <begin position="148"/>
        <end position="167"/>
    </location>
</feature>
<feature type="transmembrane region" description="Helical" evidence="1">
    <location>
        <begin position="101"/>
        <end position="121"/>
    </location>
</feature>
<organism evidence="2 3">
    <name type="scientific">Paracholeplasma manati</name>
    <dbReference type="NCBI Taxonomy" id="591373"/>
    <lineage>
        <taxon>Bacteria</taxon>
        <taxon>Bacillati</taxon>
        <taxon>Mycoplasmatota</taxon>
        <taxon>Mollicutes</taxon>
        <taxon>Acholeplasmatales</taxon>
        <taxon>Acholeplasmataceae</taxon>
        <taxon>Paracholeplasma</taxon>
    </lineage>
</organism>
<accession>A0ABT2Y6Q4</accession>
<feature type="transmembrane region" description="Helical" evidence="1">
    <location>
        <begin position="43"/>
        <end position="62"/>
    </location>
</feature>
<dbReference type="RefSeq" id="WP_263608606.1">
    <property type="nucleotide sequence ID" value="NZ_JAOVQM010000004.1"/>
</dbReference>